<sequence length="382" mass="40330">MLTVHVLALPDMMGAVSLVLADAPDVEVELRTNNLREVLGYRFADSDHLLIIDDRLLSANPGLVGSVAALPCQKLLVGNLKEADTARRALTLEAVNLLGDRELAGELPRLLASLQEPPEAPRDGLVLSVYSAKGGVGKSTVALNLAWALALQSSQAVALVDCDPLGDIGAMIQDKPGATVADAVRGIRNGLDPEKTIQSLHRVKGLNLTILPAASTLAESELVDAEGLDTLIRLVRSHHAYVVMDLPTGLTDLNLTAMDLSSRIMVLAAPERVTLGTVSRGLDLLSQFYGDRIAVALNRADSDTGLSQAEAADILGMGITMVLPSGGAGPVRAANRGRPLVLAEPKNPLARALLGLATDLVAEREGVRRRPRRWLGAKVGTR</sequence>
<keyword evidence="4" id="KW-1185">Reference proteome</keyword>
<dbReference type="InterPro" id="IPR027417">
    <property type="entry name" value="P-loop_NTPase"/>
</dbReference>
<dbReference type="InterPro" id="IPR033756">
    <property type="entry name" value="YlxH/NBP35"/>
</dbReference>
<dbReference type="Gene3D" id="3.40.50.300">
    <property type="entry name" value="P-loop containing nucleotide triphosphate hydrolases"/>
    <property type="match status" value="1"/>
</dbReference>
<dbReference type="EMBL" id="JABBVZ010000111">
    <property type="protein sequence ID" value="NMP24438.1"/>
    <property type="molecule type" value="Genomic_DNA"/>
</dbReference>
<name>A0A7Y0Q3N1_9FIRM</name>
<dbReference type="GO" id="GO:0005829">
    <property type="term" value="C:cytosol"/>
    <property type="evidence" value="ECO:0007669"/>
    <property type="project" value="TreeGrafter"/>
</dbReference>
<dbReference type="AlphaFoldDB" id="A0A7Y0Q3N1"/>
<dbReference type="GO" id="GO:0051782">
    <property type="term" value="P:negative regulation of cell division"/>
    <property type="evidence" value="ECO:0007669"/>
    <property type="project" value="TreeGrafter"/>
</dbReference>
<dbReference type="Pfam" id="PF10609">
    <property type="entry name" value="ParA"/>
    <property type="match status" value="1"/>
</dbReference>
<dbReference type="PANTHER" id="PTHR43384">
    <property type="entry name" value="SEPTUM SITE-DETERMINING PROTEIN MIND HOMOLOG, CHLOROPLASTIC-RELATED"/>
    <property type="match status" value="1"/>
</dbReference>
<dbReference type="PANTHER" id="PTHR43384:SF13">
    <property type="entry name" value="SLR0110 PROTEIN"/>
    <property type="match status" value="1"/>
</dbReference>
<dbReference type="SUPFAM" id="SSF52540">
    <property type="entry name" value="P-loop containing nucleoside triphosphate hydrolases"/>
    <property type="match status" value="1"/>
</dbReference>
<dbReference type="GO" id="GO:0005524">
    <property type="term" value="F:ATP binding"/>
    <property type="evidence" value="ECO:0007669"/>
    <property type="project" value="UniProtKB-KW"/>
</dbReference>
<keyword evidence="2" id="KW-0067">ATP-binding</keyword>
<proteinExistence type="predicted"/>
<accession>A0A7Y0Q3N1</accession>
<evidence type="ECO:0000256" key="1">
    <source>
        <dbReference type="ARBA" id="ARBA00022741"/>
    </source>
</evidence>
<evidence type="ECO:0000313" key="3">
    <source>
        <dbReference type="EMBL" id="NMP24438.1"/>
    </source>
</evidence>
<gene>
    <name evidence="3" type="ORF">HIJ39_19125</name>
</gene>
<evidence type="ECO:0000256" key="2">
    <source>
        <dbReference type="ARBA" id="ARBA00022840"/>
    </source>
</evidence>
<reference evidence="3 4" key="1">
    <citation type="submission" date="2020-04" db="EMBL/GenBank/DDBJ databases">
        <authorList>
            <person name="Zhang R."/>
            <person name="Schippers A."/>
        </authorList>
    </citation>
    <scope>NUCLEOTIDE SEQUENCE [LARGE SCALE GENOMIC DNA]</scope>
    <source>
        <strain evidence="3 4">DSM 109850</strain>
    </source>
</reference>
<dbReference type="InterPro" id="IPR050625">
    <property type="entry name" value="ParA/MinD_ATPase"/>
</dbReference>
<keyword evidence="1" id="KW-0547">Nucleotide-binding</keyword>
<comment type="caution">
    <text evidence="3">The sequence shown here is derived from an EMBL/GenBank/DDBJ whole genome shotgun (WGS) entry which is preliminary data.</text>
</comment>
<dbReference type="Proteomes" id="UP000533476">
    <property type="component" value="Unassembled WGS sequence"/>
</dbReference>
<organism evidence="3 4">
    <name type="scientific">Sulfobacillus harzensis</name>
    <dbReference type="NCBI Taxonomy" id="2729629"/>
    <lineage>
        <taxon>Bacteria</taxon>
        <taxon>Bacillati</taxon>
        <taxon>Bacillota</taxon>
        <taxon>Clostridia</taxon>
        <taxon>Eubacteriales</taxon>
        <taxon>Clostridiales Family XVII. Incertae Sedis</taxon>
        <taxon>Sulfobacillus</taxon>
    </lineage>
</organism>
<dbReference type="RefSeq" id="WP_169102558.1">
    <property type="nucleotide sequence ID" value="NZ_JABBVZ010000111.1"/>
</dbReference>
<protein>
    <submittedName>
        <fullName evidence="3">P-loop NTPase</fullName>
    </submittedName>
</protein>
<evidence type="ECO:0000313" key="4">
    <source>
        <dbReference type="Proteomes" id="UP000533476"/>
    </source>
</evidence>
<dbReference type="GO" id="GO:0016887">
    <property type="term" value="F:ATP hydrolysis activity"/>
    <property type="evidence" value="ECO:0007669"/>
    <property type="project" value="TreeGrafter"/>
</dbReference>
<dbReference type="GO" id="GO:0009898">
    <property type="term" value="C:cytoplasmic side of plasma membrane"/>
    <property type="evidence" value="ECO:0007669"/>
    <property type="project" value="TreeGrafter"/>
</dbReference>